<dbReference type="Gene3D" id="2.130.10.10">
    <property type="entry name" value="YVTN repeat-like/Quinoprotein amine dehydrogenase"/>
    <property type="match status" value="1"/>
</dbReference>
<gene>
    <name evidence="5" type="ORF">SCHPADRAFT_911128</name>
</gene>
<keyword evidence="6" id="KW-1185">Reference proteome</keyword>
<dbReference type="InParanoid" id="A0A0H2R0I1"/>
<dbReference type="Proteomes" id="UP000053477">
    <property type="component" value="Unassembled WGS sequence"/>
</dbReference>
<dbReference type="InterPro" id="IPR036322">
    <property type="entry name" value="WD40_repeat_dom_sf"/>
</dbReference>
<dbReference type="SUPFAM" id="SSF50978">
    <property type="entry name" value="WD40 repeat-like"/>
    <property type="match status" value="1"/>
</dbReference>
<feature type="compositionally biased region" description="Acidic residues" evidence="4">
    <location>
        <begin position="35"/>
        <end position="45"/>
    </location>
</feature>
<dbReference type="GO" id="GO:0080008">
    <property type="term" value="C:Cul4-RING E3 ubiquitin ligase complex"/>
    <property type="evidence" value="ECO:0007669"/>
    <property type="project" value="TreeGrafter"/>
</dbReference>
<dbReference type="PROSITE" id="PS50082">
    <property type="entry name" value="WD_REPEATS_2"/>
    <property type="match status" value="2"/>
</dbReference>
<dbReference type="InterPro" id="IPR020472">
    <property type="entry name" value="WD40_PAC1"/>
</dbReference>
<dbReference type="PANTHER" id="PTHR19847">
    <property type="entry name" value="DDB1- AND CUL4-ASSOCIATED FACTOR 11"/>
    <property type="match status" value="1"/>
</dbReference>
<dbReference type="EMBL" id="KQ086332">
    <property type="protein sequence ID" value="KLO05285.1"/>
    <property type="molecule type" value="Genomic_DNA"/>
</dbReference>
<feature type="region of interest" description="Disordered" evidence="4">
    <location>
        <begin position="30"/>
        <end position="76"/>
    </location>
</feature>
<dbReference type="OrthoDB" id="63070at2759"/>
<feature type="repeat" description="WD" evidence="3">
    <location>
        <begin position="350"/>
        <end position="391"/>
    </location>
</feature>
<dbReference type="InterPro" id="IPR015943">
    <property type="entry name" value="WD40/YVTN_repeat-like_dom_sf"/>
</dbReference>
<evidence type="ECO:0000256" key="3">
    <source>
        <dbReference type="PROSITE-ProRule" id="PRU00221"/>
    </source>
</evidence>
<evidence type="ECO:0000313" key="5">
    <source>
        <dbReference type="EMBL" id="KLO05285.1"/>
    </source>
</evidence>
<evidence type="ECO:0000313" key="6">
    <source>
        <dbReference type="Proteomes" id="UP000053477"/>
    </source>
</evidence>
<dbReference type="InterPro" id="IPR001680">
    <property type="entry name" value="WD40_rpt"/>
</dbReference>
<feature type="repeat" description="WD" evidence="3">
    <location>
        <begin position="303"/>
        <end position="336"/>
    </location>
</feature>
<feature type="region of interest" description="Disordered" evidence="4">
    <location>
        <begin position="558"/>
        <end position="587"/>
    </location>
</feature>
<reference evidence="5 6" key="1">
    <citation type="submission" date="2015-04" db="EMBL/GenBank/DDBJ databases">
        <title>Complete genome sequence of Schizopora paradoxa KUC8140, a cosmopolitan wood degrader in East Asia.</title>
        <authorList>
            <consortium name="DOE Joint Genome Institute"/>
            <person name="Min B."/>
            <person name="Park H."/>
            <person name="Jang Y."/>
            <person name="Kim J.-J."/>
            <person name="Kim K.H."/>
            <person name="Pangilinan J."/>
            <person name="Lipzen A."/>
            <person name="Riley R."/>
            <person name="Grigoriev I.V."/>
            <person name="Spatafora J.W."/>
            <person name="Choi I.-G."/>
        </authorList>
    </citation>
    <scope>NUCLEOTIDE SEQUENCE [LARGE SCALE GENOMIC DNA]</scope>
    <source>
        <strain evidence="5 6">KUC8140</strain>
    </source>
</reference>
<evidence type="ECO:0000256" key="2">
    <source>
        <dbReference type="ARBA" id="ARBA00022737"/>
    </source>
</evidence>
<dbReference type="PRINTS" id="PR00320">
    <property type="entry name" value="GPROTEINBRPT"/>
</dbReference>
<proteinExistence type="predicted"/>
<evidence type="ECO:0000256" key="4">
    <source>
        <dbReference type="SAM" id="MobiDB-lite"/>
    </source>
</evidence>
<dbReference type="PANTHER" id="PTHR19847:SF7">
    <property type="entry name" value="DDB1- AND CUL4-ASSOCIATED FACTOR 11"/>
    <property type="match status" value="1"/>
</dbReference>
<accession>A0A0H2R0I1</accession>
<dbReference type="PROSITE" id="PS50294">
    <property type="entry name" value="WD_REPEATS_REGION"/>
    <property type="match status" value="2"/>
</dbReference>
<dbReference type="AlphaFoldDB" id="A0A0H2R0I1"/>
<dbReference type="Pfam" id="PF00400">
    <property type="entry name" value="WD40"/>
    <property type="match status" value="3"/>
</dbReference>
<keyword evidence="2" id="KW-0677">Repeat</keyword>
<sequence length="587" mass="65814">MASAGGQGSPASGLSLHQLSRLLTLFRSDAAGNNADEDNDEEDEGTTGRRPRRAPRTQPSWWMTPHAEPQPKGLQLLHGGEFGRISPKEKSSTSAHGTNKYVKNVSRTLLDRRMRIRPTASEDISESLVPNSHGTIVASYPANVYCGQFSTDSSFYYVCCKDFNLHLYDMTSPRSYGKHNMMDIMYDATTGHRTSMKVMKSIRGIAEGWTITDSHLSPDNEHMIYSSMNSTVFMVKTMEMGNQQKPICFSETRARSHSLWGWDDDSYCIWSCRFSADGNEVIAGGRGKIFVYDLIADRRTVKISAHQDDVNSCCWADSGSNVLISASDDTFIKVWDRRSLGSSTRPSGVLIGHTEGITNVSAKGDGRYVISNGKDQALRLWDLRKMRSDDEYQKVKTKTYGLEDFDYRYQDDRWQPKEAHPKDCSVMTYRGHSVMRTLIRCHFSPAETTGGAYVYSGSSDGRIHIWSLDGRRVQVLDRSRTAPMGVDPSAPDPASSASPSANFSSCVRDVSWHSREPVLMSAAWSARGHSTVARHEWKGLNKMGGKLEDWVAKQQAESMESEARRNTRGFRNLPGSFHRTFDDEEDY</sequence>
<dbReference type="SMART" id="SM00320">
    <property type="entry name" value="WD40"/>
    <property type="match status" value="6"/>
</dbReference>
<evidence type="ECO:0000256" key="1">
    <source>
        <dbReference type="ARBA" id="ARBA00022574"/>
    </source>
</evidence>
<dbReference type="GO" id="GO:0043161">
    <property type="term" value="P:proteasome-mediated ubiquitin-dependent protein catabolic process"/>
    <property type="evidence" value="ECO:0007669"/>
    <property type="project" value="TreeGrafter"/>
</dbReference>
<organism evidence="5 6">
    <name type="scientific">Schizopora paradoxa</name>
    <dbReference type="NCBI Taxonomy" id="27342"/>
    <lineage>
        <taxon>Eukaryota</taxon>
        <taxon>Fungi</taxon>
        <taxon>Dikarya</taxon>
        <taxon>Basidiomycota</taxon>
        <taxon>Agaricomycotina</taxon>
        <taxon>Agaricomycetes</taxon>
        <taxon>Hymenochaetales</taxon>
        <taxon>Schizoporaceae</taxon>
        <taxon>Schizopora</taxon>
    </lineage>
</organism>
<keyword evidence="1 3" id="KW-0853">WD repeat</keyword>
<dbReference type="InterPro" id="IPR051859">
    <property type="entry name" value="DCAF"/>
</dbReference>
<name>A0A0H2R0I1_9AGAM</name>
<protein>
    <submittedName>
        <fullName evidence="5">WD40 repeat-like protein</fullName>
    </submittedName>
</protein>
<dbReference type="STRING" id="27342.A0A0H2R0I1"/>